<feature type="signal peptide" evidence="1">
    <location>
        <begin position="1"/>
        <end position="20"/>
    </location>
</feature>
<name>A0A6C2TYC6_PONDE</name>
<dbReference type="Gene3D" id="2.130.10.10">
    <property type="entry name" value="YVTN repeat-like/Quinoprotein amine dehydrogenase"/>
    <property type="match status" value="1"/>
</dbReference>
<protein>
    <recommendedName>
        <fullName evidence="4">CBM-cenC domain-containing protein</fullName>
    </recommendedName>
</protein>
<dbReference type="Proteomes" id="UP000366872">
    <property type="component" value="Unassembled WGS sequence"/>
</dbReference>
<proteinExistence type="predicted"/>
<reference evidence="2 3" key="1">
    <citation type="submission" date="2019-04" db="EMBL/GenBank/DDBJ databases">
        <authorList>
            <person name="Van Vliet M D."/>
        </authorList>
    </citation>
    <scope>NUCLEOTIDE SEQUENCE [LARGE SCALE GENOMIC DNA]</scope>
    <source>
        <strain evidence="2 3">F1</strain>
    </source>
</reference>
<evidence type="ECO:0008006" key="4">
    <source>
        <dbReference type="Google" id="ProtNLM"/>
    </source>
</evidence>
<dbReference type="Gene3D" id="2.60.120.260">
    <property type="entry name" value="Galactose-binding domain-like"/>
    <property type="match status" value="2"/>
</dbReference>
<accession>A0A6C2TYC6</accession>
<sequence>MENRIQIIGMSLFCALIVQASTPVPFTAYDFTTSPGGVVATLEFETQADQHYSILRTDNLLSNDWNTVVSELPGTSSNMVYVDTAPLAPTTHFYRASSTSAPPANLIINGDFETPALASGGTNVSANGEWTQDGDRQDIHKAGWAGETGEQGVWLKAFATNLDRSFWQDTVGVAGMEYTLDAAFKFNPNFESNGSTLEMAIIWLNGNGSEISRITLDVNANLDTSEDWKHLNISGIAPPTTATVRAWFHWTTDNTIEISTQSSALVDNVTLFMQSPGAGWGGFNAATRVAAAQYAGLYAAATENSIQISKIEEAALDTFTATNINGMAFTASGRQLFMSTPDSVIAYNAGTGQQSDFITGLSLGSGKLGIAHFKGELFVGTAGGDILRYDAQLDDLTGSYNATVNIGASVRGIAVDIQDQMLYVASPNHLYRLNPTNSVLTQIATVSNMVAISMGRTFGAPGQGGLIILQDTGAQRNLLLVSTADLQAGGSFTPAPYINTSDELKDIAATACGRILSAEPIPEMIADTNDTRMDFMEWVADEFEQNVRFAKTLCWQDGGLTGMVQNAATRWNKNRGSVASPDAAYWVVNQLLMSHNVNGDLEAQGMVREIVKRYSTLYVNSDGQWHHWYDSNTGNLAWNDADPDATTSAYSTMKAIHMAIRAKNYFWYDTEIVEAANTMISRLRNQRDYVREFGKFASPADDMGPVIGGHRPAPYQELHLYSELMAATEPMNENAYLDYWRYRDNHAYNYELPTEPIVKTAMAGFWRMYDQATVAYCRSSNDWKQEFKNFYALYAGWTDDHATEHLTAFSAGQVPDLSKSDPSTTHTYSADKYTYHPGTVNSFGTVIGFGLHGDTVPVVGAYFAYRDGRRQLLEGSANYNDPHLLTRISYDYPTWLMSNISPTDHQYAGYALGELLKPGSIDQTIANHTYLEPQWSVQTNGDYLVEFSQLIKRQIRGTTDGSNWDYLGYQYSPFTVPASAGYTNFMVGGAEGELLQPLSNQTYNVSADFEGTRYIARVLSTNSGPLRVQWYNGTSFISEDTGFQPLETFKPAGATELRADLSGHPFEQITVELDGKPELFSNHGFEDGNLNGWSSTQQTGLSRSNVADSRLEGSRSCEFIATVGAANGNYTQVYREYDISADPTNTHYVLEYDVITENLQGSSLRSTVKVYDATNAQIRDDYFDTLERPDTRTRLSAGFRKRDTDHVKLRFIIRLTRDNATAVTADERVIIDNLRLLKMKP</sequence>
<gene>
    <name evidence="2" type="ORF">PDESU_01152</name>
</gene>
<evidence type="ECO:0000256" key="1">
    <source>
        <dbReference type="SAM" id="SignalP"/>
    </source>
</evidence>
<dbReference type="AlphaFoldDB" id="A0A6C2TYC6"/>
<dbReference type="RefSeq" id="WP_136078247.1">
    <property type="nucleotide sequence ID" value="NZ_CAAHFG010000001.1"/>
</dbReference>
<dbReference type="SUPFAM" id="SSF63825">
    <property type="entry name" value="YWTD domain"/>
    <property type="match status" value="1"/>
</dbReference>
<evidence type="ECO:0000313" key="2">
    <source>
        <dbReference type="EMBL" id="VGO12599.1"/>
    </source>
</evidence>
<keyword evidence="3" id="KW-1185">Reference proteome</keyword>
<dbReference type="EMBL" id="CAAHFG010000001">
    <property type="protein sequence ID" value="VGO12599.1"/>
    <property type="molecule type" value="Genomic_DNA"/>
</dbReference>
<keyword evidence="1" id="KW-0732">Signal</keyword>
<organism evidence="2 3">
    <name type="scientific">Pontiella desulfatans</name>
    <dbReference type="NCBI Taxonomy" id="2750659"/>
    <lineage>
        <taxon>Bacteria</taxon>
        <taxon>Pseudomonadati</taxon>
        <taxon>Kiritimatiellota</taxon>
        <taxon>Kiritimatiellia</taxon>
        <taxon>Kiritimatiellales</taxon>
        <taxon>Pontiellaceae</taxon>
        <taxon>Pontiella</taxon>
    </lineage>
</organism>
<feature type="chain" id="PRO_5025631626" description="CBM-cenC domain-containing protein" evidence="1">
    <location>
        <begin position="21"/>
        <end position="1241"/>
    </location>
</feature>
<dbReference type="InterPro" id="IPR015943">
    <property type="entry name" value="WD40/YVTN_repeat-like_dom_sf"/>
</dbReference>
<evidence type="ECO:0000313" key="3">
    <source>
        <dbReference type="Proteomes" id="UP000366872"/>
    </source>
</evidence>